<dbReference type="EMBL" id="QNUK01000290">
    <property type="protein sequence ID" value="KAF5896125.1"/>
    <property type="molecule type" value="Genomic_DNA"/>
</dbReference>
<gene>
    <name evidence="2" type="primary">poe</name>
    <name evidence="2" type="ORF">DAT39_014147</name>
</gene>
<evidence type="ECO:0000313" key="3">
    <source>
        <dbReference type="Proteomes" id="UP000727407"/>
    </source>
</evidence>
<sequence>TLTAPACHKVKHAQGAPAAAARRPPPRVRQPLRPAQLNAVAARSWRTRRPPFLKRGSSHQTSPYTLTPSPFASQINAH</sequence>
<comment type="caution">
    <text evidence="2">The sequence shown here is derived from an EMBL/GenBank/DDBJ whole genome shotgun (WGS) entry which is preliminary data.</text>
</comment>
<accession>A0A8J4TIQ8</accession>
<dbReference type="Proteomes" id="UP000727407">
    <property type="component" value="Unassembled WGS sequence"/>
</dbReference>
<feature type="region of interest" description="Disordered" evidence="1">
    <location>
        <begin position="1"/>
        <end position="78"/>
    </location>
</feature>
<evidence type="ECO:0000256" key="1">
    <source>
        <dbReference type="SAM" id="MobiDB-lite"/>
    </source>
</evidence>
<evidence type="ECO:0000313" key="2">
    <source>
        <dbReference type="EMBL" id="KAF5896125.1"/>
    </source>
</evidence>
<organism evidence="2 3">
    <name type="scientific">Clarias magur</name>
    <name type="common">Asian catfish</name>
    <name type="synonym">Macropteronotus magur</name>
    <dbReference type="NCBI Taxonomy" id="1594786"/>
    <lineage>
        <taxon>Eukaryota</taxon>
        <taxon>Metazoa</taxon>
        <taxon>Chordata</taxon>
        <taxon>Craniata</taxon>
        <taxon>Vertebrata</taxon>
        <taxon>Euteleostomi</taxon>
        <taxon>Actinopterygii</taxon>
        <taxon>Neopterygii</taxon>
        <taxon>Teleostei</taxon>
        <taxon>Ostariophysi</taxon>
        <taxon>Siluriformes</taxon>
        <taxon>Clariidae</taxon>
        <taxon>Clarias</taxon>
    </lineage>
</organism>
<feature type="compositionally biased region" description="Polar residues" evidence="1">
    <location>
        <begin position="58"/>
        <end position="78"/>
    </location>
</feature>
<reference evidence="2" key="1">
    <citation type="submission" date="2020-07" db="EMBL/GenBank/DDBJ databases">
        <title>Clarias magur genome sequencing, assembly and annotation.</title>
        <authorList>
            <person name="Kushwaha B."/>
            <person name="Kumar R."/>
            <person name="Das P."/>
            <person name="Joshi C.G."/>
            <person name="Kumar D."/>
            <person name="Nagpure N.S."/>
            <person name="Pandey M."/>
            <person name="Agarwal S."/>
            <person name="Srivastava S."/>
            <person name="Singh M."/>
            <person name="Sahoo L."/>
            <person name="Jayasankar P."/>
            <person name="Meher P.K."/>
            <person name="Koringa P.G."/>
            <person name="Iquebal M.A."/>
            <person name="Das S.P."/>
            <person name="Bit A."/>
            <person name="Patnaik S."/>
            <person name="Patel N."/>
            <person name="Shah T.M."/>
            <person name="Hinsu A."/>
            <person name="Jena J.K."/>
        </authorList>
    </citation>
    <scope>NUCLEOTIDE SEQUENCE</scope>
    <source>
        <strain evidence="2">CIFAMagur01</strain>
        <tissue evidence="2">Testis</tissue>
    </source>
</reference>
<feature type="non-terminal residue" evidence="2">
    <location>
        <position position="1"/>
    </location>
</feature>
<keyword evidence="3" id="KW-1185">Reference proteome</keyword>
<keyword evidence="2" id="KW-0670">Pyruvate</keyword>
<dbReference type="AlphaFoldDB" id="A0A8J4TIQ8"/>
<protein>
    <submittedName>
        <fullName evidence="2">Pyruvate decarboxylase</fullName>
    </submittedName>
</protein>
<proteinExistence type="predicted"/>
<name>A0A8J4TIQ8_CLAMG</name>